<dbReference type="EMBL" id="RAZM01000012">
    <property type="protein sequence ID" value="RLT80889.1"/>
    <property type="molecule type" value="Genomic_DNA"/>
</dbReference>
<protein>
    <submittedName>
        <fullName evidence="1">Uncharacterized protein</fullName>
    </submittedName>
</protein>
<sequence length="148" mass="15992">MASVINNGIPLVNGMLTSWADIVVLIGGVPVTGITGVEYDDQQEIVNKFGAGRYPVGRAKGRITCSGKIILYQEEVQALSAQSPTGRLQDLPPFDIIVHYMPDSGILVTDKIRNIHISGSARKWKEGDTGQEVELPIVPSHIEWGKAA</sequence>
<reference evidence="1 2" key="1">
    <citation type="submission" date="2018-09" db="EMBL/GenBank/DDBJ databases">
        <title>Murine metabolic-syndrome-specific gut microbial biobank.</title>
        <authorList>
            <person name="Liu C."/>
        </authorList>
    </citation>
    <scope>NUCLEOTIDE SEQUENCE [LARGE SCALE GENOMIC DNA]</scope>
    <source>
        <strain evidence="1 2">0.1X-D8-26</strain>
    </source>
</reference>
<organism evidence="1 2">
    <name type="scientific">Bacteroides acidifaciens</name>
    <dbReference type="NCBI Taxonomy" id="85831"/>
    <lineage>
        <taxon>Bacteria</taxon>
        <taxon>Pseudomonadati</taxon>
        <taxon>Bacteroidota</taxon>
        <taxon>Bacteroidia</taxon>
        <taxon>Bacteroidales</taxon>
        <taxon>Bacteroidaceae</taxon>
        <taxon>Bacteroides</taxon>
    </lineage>
</organism>
<evidence type="ECO:0000313" key="1">
    <source>
        <dbReference type="EMBL" id="RLT80889.1"/>
    </source>
</evidence>
<name>A0A3L8AA26_9BACE</name>
<dbReference type="AlphaFoldDB" id="A0A3L8AA26"/>
<accession>A0A3L8AA26</accession>
<proteinExistence type="predicted"/>
<evidence type="ECO:0000313" key="2">
    <source>
        <dbReference type="Proteomes" id="UP000267159"/>
    </source>
</evidence>
<dbReference type="Proteomes" id="UP000267159">
    <property type="component" value="Unassembled WGS sequence"/>
</dbReference>
<gene>
    <name evidence="1" type="ORF">D7Y07_05755</name>
</gene>
<comment type="caution">
    <text evidence="1">The sequence shown here is derived from an EMBL/GenBank/DDBJ whole genome shotgun (WGS) entry which is preliminary data.</text>
</comment>
<dbReference type="RefSeq" id="WP_121765541.1">
    <property type="nucleotide sequence ID" value="NZ_RAZM01000012.1"/>
</dbReference>